<comment type="caution">
    <text evidence="1">The sequence shown here is derived from an EMBL/GenBank/DDBJ whole genome shotgun (WGS) entry which is preliminary data.</text>
</comment>
<reference evidence="1" key="1">
    <citation type="journal article" date="2015" name="Nature">
        <title>Complex archaea that bridge the gap between prokaryotes and eukaryotes.</title>
        <authorList>
            <person name="Spang A."/>
            <person name="Saw J.H."/>
            <person name="Jorgensen S.L."/>
            <person name="Zaremba-Niedzwiedzka K."/>
            <person name="Martijn J."/>
            <person name="Lind A.E."/>
            <person name="van Eijk R."/>
            <person name="Schleper C."/>
            <person name="Guy L."/>
            <person name="Ettema T.J."/>
        </authorList>
    </citation>
    <scope>NUCLEOTIDE SEQUENCE</scope>
</reference>
<dbReference type="EMBL" id="LAZR01012612">
    <property type="protein sequence ID" value="KKM25922.1"/>
    <property type="molecule type" value="Genomic_DNA"/>
</dbReference>
<name>A0A0F9IEJ3_9ZZZZ</name>
<dbReference type="AlphaFoldDB" id="A0A0F9IEJ3"/>
<protein>
    <submittedName>
        <fullName evidence="1">Uncharacterized protein</fullName>
    </submittedName>
</protein>
<accession>A0A0F9IEJ3</accession>
<feature type="non-terminal residue" evidence="1">
    <location>
        <position position="1"/>
    </location>
</feature>
<evidence type="ECO:0000313" key="1">
    <source>
        <dbReference type="EMBL" id="KKM25922.1"/>
    </source>
</evidence>
<proteinExistence type="predicted"/>
<gene>
    <name evidence="1" type="ORF">LCGC14_1590120</name>
</gene>
<organism evidence="1">
    <name type="scientific">marine sediment metagenome</name>
    <dbReference type="NCBI Taxonomy" id="412755"/>
    <lineage>
        <taxon>unclassified sequences</taxon>
        <taxon>metagenomes</taxon>
        <taxon>ecological metagenomes</taxon>
    </lineage>
</organism>
<sequence>LVEERDDSEEDDDLETLLVRSLSEDDTGLPEEIRDAVKDVVLDLAPTTVKKIAQTAARKEVGLVD</sequence>